<sequence length="110" mass="12330">MPDDTPPVQHRPIPWTRHDHAVPDGFTVTPIAENKGFEVNGVCPGCGGRIRREWRYGSGNGYKGIFKHRQPPRPKPGPRTVRCCCGHFHADRPAEETLEGCGAYWMVNLP</sequence>
<dbReference type="Proteomes" id="UP001183629">
    <property type="component" value="Unassembled WGS sequence"/>
</dbReference>
<comment type="caution">
    <text evidence="2">The sequence shown here is derived from an EMBL/GenBank/DDBJ whole genome shotgun (WGS) entry which is preliminary data.</text>
</comment>
<evidence type="ECO:0000256" key="1">
    <source>
        <dbReference type="SAM" id="MobiDB-lite"/>
    </source>
</evidence>
<organism evidence="2 3">
    <name type="scientific">Catenuloplanes niger</name>
    <dbReference type="NCBI Taxonomy" id="587534"/>
    <lineage>
        <taxon>Bacteria</taxon>
        <taxon>Bacillati</taxon>
        <taxon>Actinomycetota</taxon>
        <taxon>Actinomycetes</taxon>
        <taxon>Micromonosporales</taxon>
        <taxon>Micromonosporaceae</taxon>
        <taxon>Catenuloplanes</taxon>
    </lineage>
</organism>
<dbReference type="RefSeq" id="WP_310428569.1">
    <property type="nucleotide sequence ID" value="NZ_JAVDYC010000001.1"/>
</dbReference>
<dbReference type="AlphaFoldDB" id="A0AAE4CVW6"/>
<name>A0AAE4CVW6_9ACTN</name>
<gene>
    <name evidence="2" type="ORF">J2S44_008116</name>
</gene>
<dbReference type="EMBL" id="JAVDYC010000001">
    <property type="protein sequence ID" value="MDR7327866.1"/>
    <property type="molecule type" value="Genomic_DNA"/>
</dbReference>
<evidence type="ECO:0000313" key="3">
    <source>
        <dbReference type="Proteomes" id="UP001183629"/>
    </source>
</evidence>
<keyword evidence="3" id="KW-1185">Reference proteome</keyword>
<protein>
    <submittedName>
        <fullName evidence="2">Uncharacterized protein</fullName>
    </submittedName>
</protein>
<feature type="region of interest" description="Disordered" evidence="1">
    <location>
        <begin position="1"/>
        <end position="21"/>
    </location>
</feature>
<proteinExistence type="predicted"/>
<reference evidence="2 3" key="1">
    <citation type="submission" date="2023-07" db="EMBL/GenBank/DDBJ databases">
        <title>Sequencing the genomes of 1000 actinobacteria strains.</title>
        <authorList>
            <person name="Klenk H.-P."/>
        </authorList>
    </citation>
    <scope>NUCLEOTIDE SEQUENCE [LARGE SCALE GENOMIC DNA]</scope>
    <source>
        <strain evidence="2 3">DSM 44711</strain>
    </source>
</reference>
<evidence type="ECO:0000313" key="2">
    <source>
        <dbReference type="EMBL" id="MDR7327866.1"/>
    </source>
</evidence>
<accession>A0AAE4CVW6</accession>